<reference evidence="1" key="2">
    <citation type="submission" date="2017-10" db="EMBL/GenBank/DDBJ databases">
        <title>Ladona fulva Genome sequencing and assembly.</title>
        <authorList>
            <person name="Murali S."/>
            <person name="Richards S."/>
            <person name="Bandaranaike D."/>
            <person name="Bellair M."/>
            <person name="Blankenburg K."/>
            <person name="Chao H."/>
            <person name="Dinh H."/>
            <person name="Doddapaneni H."/>
            <person name="Dugan-Rocha S."/>
            <person name="Elkadiri S."/>
            <person name="Gnanaolivu R."/>
            <person name="Hernandez B."/>
            <person name="Skinner E."/>
            <person name="Javaid M."/>
            <person name="Lee S."/>
            <person name="Li M."/>
            <person name="Ming W."/>
            <person name="Munidasa M."/>
            <person name="Muniz J."/>
            <person name="Nguyen L."/>
            <person name="Hughes D."/>
            <person name="Osuji N."/>
            <person name="Pu L.-L."/>
            <person name="Puazo M."/>
            <person name="Qu C."/>
            <person name="Quiroz J."/>
            <person name="Raj R."/>
            <person name="Weissenberger G."/>
            <person name="Xin Y."/>
            <person name="Zou X."/>
            <person name="Han Y."/>
            <person name="Worley K."/>
            <person name="Muzny D."/>
            <person name="Gibbs R."/>
        </authorList>
    </citation>
    <scope>NUCLEOTIDE SEQUENCE</scope>
    <source>
        <strain evidence="1">Sampled in the wild</strain>
    </source>
</reference>
<evidence type="ECO:0008006" key="3">
    <source>
        <dbReference type="Google" id="ProtNLM"/>
    </source>
</evidence>
<evidence type="ECO:0000313" key="2">
    <source>
        <dbReference type="Proteomes" id="UP000792457"/>
    </source>
</evidence>
<accession>A0A8K0KCF0</accession>
<organism evidence="1 2">
    <name type="scientific">Ladona fulva</name>
    <name type="common">Scarce chaser dragonfly</name>
    <name type="synonym">Libellula fulva</name>
    <dbReference type="NCBI Taxonomy" id="123851"/>
    <lineage>
        <taxon>Eukaryota</taxon>
        <taxon>Metazoa</taxon>
        <taxon>Ecdysozoa</taxon>
        <taxon>Arthropoda</taxon>
        <taxon>Hexapoda</taxon>
        <taxon>Insecta</taxon>
        <taxon>Pterygota</taxon>
        <taxon>Palaeoptera</taxon>
        <taxon>Odonata</taxon>
        <taxon>Epiprocta</taxon>
        <taxon>Anisoptera</taxon>
        <taxon>Libelluloidea</taxon>
        <taxon>Libellulidae</taxon>
        <taxon>Ladona</taxon>
    </lineage>
</organism>
<name>A0A8K0KCF0_LADFU</name>
<dbReference type="EMBL" id="KZ308537">
    <property type="protein sequence ID" value="KAG8231150.1"/>
    <property type="molecule type" value="Genomic_DNA"/>
</dbReference>
<dbReference type="AlphaFoldDB" id="A0A8K0KCF0"/>
<comment type="caution">
    <text evidence="1">The sequence shown here is derived from an EMBL/GenBank/DDBJ whole genome shotgun (WGS) entry which is preliminary data.</text>
</comment>
<gene>
    <name evidence="1" type="ORF">J437_LFUL011819</name>
</gene>
<protein>
    <recommendedName>
        <fullName evidence="3">Transposase</fullName>
    </recommendedName>
</protein>
<keyword evidence="2" id="KW-1185">Reference proteome</keyword>
<proteinExistence type="predicted"/>
<dbReference type="Proteomes" id="UP000792457">
    <property type="component" value="Unassembled WGS sequence"/>
</dbReference>
<sequence length="142" mass="16133">MIGLREMGFSCRDITVRAGHTATTAMQGTGPRTLTTAGDDRHLVRTAVTDRTASSTVLAQRWRTSTGVNMSKATVRRRPLWTGLWHGCTCIGRLRLQWTRERHHWRAECQNVVISDESRFKLSNSDSGVRVRRYCVECNRAD</sequence>
<dbReference type="OrthoDB" id="4843387at2759"/>
<evidence type="ECO:0000313" key="1">
    <source>
        <dbReference type="EMBL" id="KAG8231150.1"/>
    </source>
</evidence>
<reference evidence="1" key="1">
    <citation type="submission" date="2013-04" db="EMBL/GenBank/DDBJ databases">
        <authorList>
            <person name="Qu J."/>
            <person name="Murali S.C."/>
            <person name="Bandaranaike D."/>
            <person name="Bellair M."/>
            <person name="Blankenburg K."/>
            <person name="Chao H."/>
            <person name="Dinh H."/>
            <person name="Doddapaneni H."/>
            <person name="Downs B."/>
            <person name="Dugan-Rocha S."/>
            <person name="Elkadiri S."/>
            <person name="Gnanaolivu R.D."/>
            <person name="Hernandez B."/>
            <person name="Javaid M."/>
            <person name="Jayaseelan J.C."/>
            <person name="Lee S."/>
            <person name="Li M."/>
            <person name="Ming W."/>
            <person name="Munidasa M."/>
            <person name="Muniz J."/>
            <person name="Nguyen L."/>
            <person name="Ongeri F."/>
            <person name="Osuji N."/>
            <person name="Pu L.-L."/>
            <person name="Puazo M."/>
            <person name="Qu C."/>
            <person name="Quiroz J."/>
            <person name="Raj R."/>
            <person name="Weissenberger G."/>
            <person name="Xin Y."/>
            <person name="Zou X."/>
            <person name="Han Y."/>
            <person name="Richards S."/>
            <person name="Worley K."/>
            <person name="Muzny D."/>
            <person name="Gibbs R."/>
        </authorList>
    </citation>
    <scope>NUCLEOTIDE SEQUENCE</scope>
    <source>
        <strain evidence="1">Sampled in the wild</strain>
    </source>
</reference>